<keyword evidence="4" id="KW-1185">Reference proteome</keyword>
<comment type="caution">
    <text evidence="3">The sequence shown here is derived from an EMBL/GenBank/DDBJ whole genome shotgun (WGS) entry which is preliminary data.</text>
</comment>
<keyword evidence="2" id="KW-0732">Signal</keyword>
<protein>
    <submittedName>
        <fullName evidence="3">Uncharacterized protein</fullName>
    </submittedName>
</protein>
<feature type="chain" id="PRO_5040767324" evidence="2">
    <location>
        <begin position="26"/>
        <end position="236"/>
    </location>
</feature>
<dbReference type="RefSeq" id="WP_248666353.1">
    <property type="nucleotide sequence ID" value="NZ_JALPRX010000027.1"/>
</dbReference>
<accession>A0A9X2BT40</accession>
<organism evidence="3 4">
    <name type="scientific">Roseomonas acroporae</name>
    <dbReference type="NCBI Taxonomy" id="2937791"/>
    <lineage>
        <taxon>Bacteria</taxon>
        <taxon>Pseudomonadati</taxon>
        <taxon>Pseudomonadota</taxon>
        <taxon>Alphaproteobacteria</taxon>
        <taxon>Acetobacterales</taxon>
        <taxon>Roseomonadaceae</taxon>
        <taxon>Roseomonas</taxon>
    </lineage>
</organism>
<dbReference type="Proteomes" id="UP001139516">
    <property type="component" value="Unassembled WGS sequence"/>
</dbReference>
<evidence type="ECO:0000256" key="2">
    <source>
        <dbReference type="SAM" id="SignalP"/>
    </source>
</evidence>
<dbReference type="EMBL" id="JALPRX010000027">
    <property type="protein sequence ID" value="MCK8784228.1"/>
    <property type="molecule type" value="Genomic_DNA"/>
</dbReference>
<sequence length="236" mass="24028">MRRRLLAFAAPLLALAVMGAPVAEAAQRRSATHVVTGRAAHSAPAPRLARQQPAAHRPAKPANSRVAAHAGTRPARYAAARPRPGRVAAAPARGVAAAPARGKAAAPARTGALAAGSWRGRAARTHVATAPRRIGAGQVAASGRTTGVRRGTAVARRAPTARPGTGDAYAALPGRWSGYDGFAVMGRAHAASYAMPRMVGWQSMPAGAGARQRACPAGTVPTLARGHADVVRCLPF</sequence>
<feature type="compositionally biased region" description="Low complexity" evidence="1">
    <location>
        <begin position="43"/>
        <end position="116"/>
    </location>
</feature>
<gene>
    <name evidence="3" type="ORF">M0638_07540</name>
</gene>
<dbReference type="AlphaFoldDB" id="A0A9X2BT40"/>
<feature type="region of interest" description="Disordered" evidence="1">
    <location>
        <begin position="37"/>
        <end position="121"/>
    </location>
</feature>
<feature type="region of interest" description="Disordered" evidence="1">
    <location>
        <begin position="141"/>
        <end position="163"/>
    </location>
</feature>
<proteinExistence type="predicted"/>
<evidence type="ECO:0000313" key="4">
    <source>
        <dbReference type="Proteomes" id="UP001139516"/>
    </source>
</evidence>
<reference evidence="3" key="1">
    <citation type="submission" date="2022-04" db="EMBL/GenBank/DDBJ databases">
        <title>Roseomonas acroporae sp. nov., isolated from coral Acropora digitifera.</title>
        <authorList>
            <person name="Sun H."/>
        </authorList>
    </citation>
    <scope>NUCLEOTIDE SEQUENCE</scope>
    <source>
        <strain evidence="3">NAR14</strain>
    </source>
</reference>
<evidence type="ECO:0000313" key="3">
    <source>
        <dbReference type="EMBL" id="MCK8784228.1"/>
    </source>
</evidence>
<evidence type="ECO:0000256" key="1">
    <source>
        <dbReference type="SAM" id="MobiDB-lite"/>
    </source>
</evidence>
<feature type="signal peptide" evidence="2">
    <location>
        <begin position="1"/>
        <end position="25"/>
    </location>
</feature>
<name>A0A9X2BT40_9PROT</name>